<sequence>MIQYHFTFWNCNPYNSATMNSFALAAFFVVFAAANASILAPSLYSAPLAYSAPVVSPYAAPVVAGGVVGEQIVVAGPSGTIATGRTLAAPFVGAYGAPGVIAARSYLY</sequence>
<protein>
    <submittedName>
        <fullName evidence="1">Uncharacterized protein</fullName>
    </submittedName>
</protein>
<dbReference type="EMBL" id="JANEYF010002681">
    <property type="protein sequence ID" value="KAJ8943407.1"/>
    <property type="molecule type" value="Genomic_DNA"/>
</dbReference>
<evidence type="ECO:0000313" key="1">
    <source>
        <dbReference type="EMBL" id="KAJ8943407.1"/>
    </source>
</evidence>
<dbReference type="AlphaFoldDB" id="A0AAV8XWD1"/>
<proteinExistence type="predicted"/>
<organism evidence="1 2">
    <name type="scientific">Rhamnusium bicolor</name>
    <dbReference type="NCBI Taxonomy" id="1586634"/>
    <lineage>
        <taxon>Eukaryota</taxon>
        <taxon>Metazoa</taxon>
        <taxon>Ecdysozoa</taxon>
        <taxon>Arthropoda</taxon>
        <taxon>Hexapoda</taxon>
        <taxon>Insecta</taxon>
        <taxon>Pterygota</taxon>
        <taxon>Neoptera</taxon>
        <taxon>Endopterygota</taxon>
        <taxon>Coleoptera</taxon>
        <taxon>Polyphaga</taxon>
        <taxon>Cucujiformia</taxon>
        <taxon>Chrysomeloidea</taxon>
        <taxon>Cerambycidae</taxon>
        <taxon>Lepturinae</taxon>
        <taxon>Rhagiini</taxon>
        <taxon>Rhamnusium</taxon>
    </lineage>
</organism>
<accession>A0AAV8XWD1</accession>
<name>A0AAV8XWD1_9CUCU</name>
<gene>
    <name evidence="1" type="ORF">NQ314_009776</name>
</gene>
<comment type="caution">
    <text evidence="1">The sequence shown here is derived from an EMBL/GenBank/DDBJ whole genome shotgun (WGS) entry which is preliminary data.</text>
</comment>
<reference evidence="1" key="1">
    <citation type="journal article" date="2023" name="Insect Mol. Biol.">
        <title>Genome sequencing provides insights into the evolution of gene families encoding plant cell wall-degrading enzymes in longhorned beetles.</title>
        <authorList>
            <person name="Shin N.R."/>
            <person name="Okamura Y."/>
            <person name="Kirsch R."/>
            <person name="Pauchet Y."/>
        </authorList>
    </citation>
    <scope>NUCLEOTIDE SEQUENCE</scope>
    <source>
        <strain evidence="1">RBIC_L_NR</strain>
    </source>
</reference>
<evidence type="ECO:0000313" key="2">
    <source>
        <dbReference type="Proteomes" id="UP001162156"/>
    </source>
</evidence>
<keyword evidence="2" id="KW-1185">Reference proteome</keyword>
<dbReference type="Proteomes" id="UP001162156">
    <property type="component" value="Unassembled WGS sequence"/>
</dbReference>